<dbReference type="EMBL" id="PDJE01000001">
    <property type="protein sequence ID" value="PFG30651.1"/>
    <property type="molecule type" value="Genomic_DNA"/>
</dbReference>
<dbReference type="InterPro" id="IPR008207">
    <property type="entry name" value="Sig_transdc_His_kin_Hpt_dom"/>
</dbReference>
<comment type="caution">
    <text evidence="3">The sequence shown here is derived from an EMBL/GenBank/DDBJ whole genome shotgun (WGS) entry which is preliminary data.</text>
</comment>
<organism evidence="3 4">
    <name type="scientific">Paramicrobacterium agarici</name>
    <dbReference type="NCBI Taxonomy" id="630514"/>
    <lineage>
        <taxon>Bacteria</taxon>
        <taxon>Bacillati</taxon>
        <taxon>Actinomycetota</taxon>
        <taxon>Actinomycetes</taxon>
        <taxon>Micrococcales</taxon>
        <taxon>Microbacteriaceae</taxon>
        <taxon>Paramicrobacterium</taxon>
    </lineage>
</organism>
<dbReference type="SUPFAM" id="SSF47226">
    <property type="entry name" value="Histidine-containing phosphotransfer domain, HPT domain"/>
    <property type="match status" value="1"/>
</dbReference>
<evidence type="ECO:0000256" key="1">
    <source>
        <dbReference type="PROSITE-ProRule" id="PRU00110"/>
    </source>
</evidence>
<reference evidence="3 4" key="1">
    <citation type="submission" date="2017-10" db="EMBL/GenBank/DDBJ databases">
        <title>Sequencing the genomes of 1000 actinobacteria strains.</title>
        <authorList>
            <person name="Klenk H.-P."/>
        </authorList>
    </citation>
    <scope>NUCLEOTIDE SEQUENCE [LARGE SCALE GENOMIC DNA]</scope>
    <source>
        <strain evidence="3 4">DSM 21798</strain>
    </source>
</reference>
<proteinExistence type="predicted"/>
<evidence type="ECO:0000259" key="2">
    <source>
        <dbReference type="PROSITE" id="PS50894"/>
    </source>
</evidence>
<dbReference type="PROSITE" id="PS50894">
    <property type="entry name" value="HPT"/>
    <property type="match status" value="1"/>
</dbReference>
<evidence type="ECO:0000313" key="3">
    <source>
        <dbReference type="EMBL" id="PFG30651.1"/>
    </source>
</evidence>
<gene>
    <name evidence="3" type="ORF">ATJ78_1586</name>
</gene>
<feature type="domain" description="HPt" evidence="2">
    <location>
        <begin position="30"/>
        <end position="127"/>
    </location>
</feature>
<dbReference type="InterPro" id="IPR036641">
    <property type="entry name" value="HPT_dom_sf"/>
</dbReference>
<dbReference type="Proteomes" id="UP000221369">
    <property type="component" value="Unassembled WGS sequence"/>
</dbReference>
<dbReference type="Gene3D" id="1.20.120.160">
    <property type="entry name" value="HPT domain"/>
    <property type="match status" value="1"/>
</dbReference>
<keyword evidence="4" id="KW-1185">Reference proteome</keyword>
<dbReference type="AlphaFoldDB" id="A0A2A9DWC6"/>
<sequence>MSSSVISESEPHLTVDPQRLERLCADLDGDTEAVTGFISAFVRMWPARLDRVRGAVHRNDVEAILDSALSIRSSSGMIGAAQLGAVAVDVERCGRRGDVTGAHALIPRLSTAGSATVTVLSEMLVAGRY</sequence>
<dbReference type="GO" id="GO:0000160">
    <property type="term" value="P:phosphorelay signal transduction system"/>
    <property type="evidence" value="ECO:0007669"/>
    <property type="project" value="InterPro"/>
</dbReference>
<protein>
    <submittedName>
        <fullName evidence="3">Hpt domain-containing protein</fullName>
    </submittedName>
</protein>
<name>A0A2A9DWC6_9MICO</name>
<dbReference type="Pfam" id="PF01627">
    <property type="entry name" value="Hpt"/>
    <property type="match status" value="1"/>
</dbReference>
<dbReference type="RefSeq" id="WP_098407079.1">
    <property type="nucleotide sequence ID" value="NZ_PDJE01000001.1"/>
</dbReference>
<evidence type="ECO:0000313" key="4">
    <source>
        <dbReference type="Proteomes" id="UP000221369"/>
    </source>
</evidence>
<comment type="caution">
    <text evidence="1">Lacks conserved residue(s) required for the propagation of feature annotation.</text>
</comment>
<accession>A0A2A9DWC6</accession>